<dbReference type="AlphaFoldDB" id="A0A517U133"/>
<evidence type="ECO:0000313" key="3">
    <source>
        <dbReference type="Proteomes" id="UP000317909"/>
    </source>
</evidence>
<reference evidence="2 3" key="1">
    <citation type="submission" date="2019-02" db="EMBL/GenBank/DDBJ databases">
        <title>Deep-cultivation of Planctomycetes and their phenomic and genomic characterization uncovers novel biology.</title>
        <authorList>
            <person name="Wiegand S."/>
            <person name="Jogler M."/>
            <person name="Boedeker C."/>
            <person name="Pinto D."/>
            <person name="Vollmers J."/>
            <person name="Rivas-Marin E."/>
            <person name="Kohn T."/>
            <person name="Peeters S.H."/>
            <person name="Heuer A."/>
            <person name="Rast P."/>
            <person name="Oberbeckmann S."/>
            <person name="Bunk B."/>
            <person name="Jeske O."/>
            <person name="Meyerdierks A."/>
            <person name="Storesund J.E."/>
            <person name="Kallscheuer N."/>
            <person name="Luecker S."/>
            <person name="Lage O.M."/>
            <person name="Pohl T."/>
            <person name="Merkel B.J."/>
            <person name="Hornburger P."/>
            <person name="Mueller R.-W."/>
            <person name="Bruemmer F."/>
            <person name="Labrenz M."/>
            <person name="Spormann A.M."/>
            <person name="Op den Camp H."/>
            <person name="Overmann J."/>
            <person name="Amann R."/>
            <person name="Jetten M.S.M."/>
            <person name="Mascher T."/>
            <person name="Medema M.H."/>
            <person name="Devos D.P."/>
            <person name="Kaster A.-K."/>
            <person name="Ovreas L."/>
            <person name="Rohde M."/>
            <person name="Galperin M.Y."/>
            <person name="Jogler C."/>
        </authorList>
    </citation>
    <scope>NUCLEOTIDE SEQUENCE [LARGE SCALE GENOMIC DNA]</scope>
    <source>
        <strain evidence="2 3">I41</strain>
    </source>
</reference>
<sequence>MSKEESEELPSGKKTIRTFDDDGNLSSEMHSYGMLDIAMKIEFSAGRKTEETYFVKKRLTGRKRYEKARIAYPDMPAADDALIDSGAELIKLVGKEKKQKAAANKRRKENPPSEAQIQEAQRQIPFFQAVGS</sequence>
<feature type="compositionally biased region" description="Basic residues" evidence="1">
    <location>
        <begin position="99"/>
        <end position="108"/>
    </location>
</feature>
<evidence type="ECO:0000313" key="2">
    <source>
        <dbReference type="EMBL" id="QDT74332.1"/>
    </source>
</evidence>
<accession>A0A517U133</accession>
<protein>
    <submittedName>
        <fullName evidence="2">Uncharacterized protein</fullName>
    </submittedName>
</protein>
<keyword evidence="3" id="KW-1185">Reference proteome</keyword>
<evidence type="ECO:0000256" key="1">
    <source>
        <dbReference type="SAM" id="MobiDB-lite"/>
    </source>
</evidence>
<dbReference type="Proteomes" id="UP000317909">
    <property type="component" value="Chromosome"/>
</dbReference>
<feature type="region of interest" description="Disordered" evidence="1">
    <location>
        <begin position="1"/>
        <end position="23"/>
    </location>
</feature>
<proteinExistence type="predicted"/>
<dbReference type="KEGG" id="llh:I41_35270"/>
<dbReference type="EMBL" id="CP036339">
    <property type="protein sequence ID" value="QDT74332.1"/>
    <property type="molecule type" value="Genomic_DNA"/>
</dbReference>
<name>A0A517U133_9BACT</name>
<gene>
    <name evidence="2" type="ORF">I41_35270</name>
</gene>
<organism evidence="2 3">
    <name type="scientific">Lacipirellula limnantheis</name>
    <dbReference type="NCBI Taxonomy" id="2528024"/>
    <lineage>
        <taxon>Bacteria</taxon>
        <taxon>Pseudomonadati</taxon>
        <taxon>Planctomycetota</taxon>
        <taxon>Planctomycetia</taxon>
        <taxon>Pirellulales</taxon>
        <taxon>Lacipirellulaceae</taxon>
        <taxon>Lacipirellula</taxon>
    </lineage>
</organism>
<dbReference type="RefSeq" id="WP_145434090.1">
    <property type="nucleotide sequence ID" value="NZ_CP036339.1"/>
</dbReference>
<feature type="region of interest" description="Disordered" evidence="1">
    <location>
        <begin position="99"/>
        <end position="123"/>
    </location>
</feature>